<dbReference type="Gene3D" id="1.25.50.20">
    <property type="match status" value="1"/>
</dbReference>
<dbReference type="GO" id="GO:0006508">
    <property type="term" value="P:proteolysis"/>
    <property type="evidence" value="ECO:0007669"/>
    <property type="project" value="TreeGrafter"/>
</dbReference>
<dbReference type="Gene3D" id="2.60.40.1730">
    <property type="entry name" value="tricorn interacting facor f3 domain"/>
    <property type="match status" value="1"/>
</dbReference>
<dbReference type="GO" id="GO:0043171">
    <property type="term" value="P:peptide catabolic process"/>
    <property type="evidence" value="ECO:0007669"/>
    <property type="project" value="TreeGrafter"/>
</dbReference>
<accession>A0A9J6G7S0</accession>
<dbReference type="Gene3D" id="2.60.40.1910">
    <property type="match status" value="1"/>
</dbReference>
<dbReference type="SUPFAM" id="SSF55486">
    <property type="entry name" value="Metalloproteases ('zincins'), catalytic domain"/>
    <property type="match status" value="1"/>
</dbReference>
<dbReference type="InterPro" id="IPR027268">
    <property type="entry name" value="Peptidase_M4/M1_CTD_sf"/>
</dbReference>
<dbReference type="GO" id="GO:0016020">
    <property type="term" value="C:membrane"/>
    <property type="evidence" value="ECO:0007669"/>
    <property type="project" value="TreeGrafter"/>
</dbReference>
<protein>
    <recommendedName>
        <fullName evidence="3">ERAP1-like C-terminal domain-containing protein</fullName>
    </recommendedName>
</protein>
<dbReference type="OrthoDB" id="10031169at2759"/>
<proteinExistence type="inferred from homology"/>
<keyword evidence="5" id="KW-1185">Reference proteome</keyword>
<dbReference type="Gene3D" id="1.10.390.10">
    <property type="entry name" value="Neutral Protease Domain 2"/>
    <property type="match status" value="1"/>
</dbReference>
<evidence type="ECO:0000313" key="5">
    <source>
        <dbReference type="Proteomes" id="UP000821853"/>
    </source>
</evidence>
<dbReference type="AlphaFoldDB" id="A0A9J6G7S0"/>
<dbReference type="Proteomes" id="UP000821853">
    <property type="component" value="Chromosome 3"/>
</dbReference>
<dbReference type="PANTHER" id="PTHR11533:SF299">
    <property type="entry name" value="AMINOPEPTIDASE"/>
    <property type="match status" value="1"/>
</dbReference>
<dbReference type="InterPro" id="IPR042097">
    <property type="entry name" value="Aminopeptidase_N-like_N_sf"/>
</dbReference>
<dbReference type="VEuPathDB" id="VectorBase:HLOH_051750"/>
<comment type="similarity">
    <text evidence="1">Belongs to the peptidase M1 family.</text>
</comment>
<dbReference type="InterPro" id="IPR024571">
    <property type="entry name" value="ERAP1-like_C_dom"/>
</dbReference>
<dbReference type="EMBL" id="JABSTR010000005">
    <property type="protein sequence ID" value="KAH9370576.1"/>
    <property type="molecule type" value="Genomic_DNA"/>
</dbReference>
<feature type="region of interest" description="Disordered" evidence="2">
    <location>
        <begin position="394"/>
        <end position="413"/>
    </location>
</feature>
<feature type="domain" description="ERAP1-like C-terminal" evidence="3">
    <location>
        <begin position="472"/>
        <end position="527"/>
    </location>
</feature>
<gene>
    <name evidence="4" type="ORF">HPB48_002493</name>
</gene>
<comment type="caution">
    <text evidence="4">The sequence shown here is derived from an EMBL/GenBank/DDBJ whole genome shotgun (WGS) entry which is preliminary data.</text>
</comment>
<dbReference type="GO" id="GO:0005615">
    <property type="term" value="C:extracellular space"/>
    <property type="evidence" value="ECO:0007669"/>
    <property type="project" value="TreeGrafter"/>
</dbReference>
<dbReference type="SUPFAM" id="SSF63737">
    <property type="entry name" value="Leukotriene A4 hydrolase N-terminal domain"/>
    <property type="match status" value="1"/>
</dbReference>
<reference evidence="4 5" key="1">
    <citation type="journal article" date="2020" name="Cell">
        <title>Large-Scale Comparative Analyses of Tick Genomes Elucidate Their Genetic Diversity and Vector Capacities.</title>
        <authorList>
            <consortium name="Tick Genome and Microbiome Consortium (TIGMIC)"/>
            <person name="Jia N."/>
            <person name="Wang J."/>
            <person name="Shi W."/>
            <person name="Du L."/>
            <person name="Sun Y."/>
            <person name="Zhan W."/>
            <person name="Jiang J.F."/>
            <person name="Wang Q."/>
            <person name="Zhang B."/>
            <person name="Ji P."/>
            <person name="Bell-Sakyi L."/>
            <person name="Cui X.M."/>
            <person name="Yuan T.T."/>
            <person name="Jiang B.G."/>
            <person name="Yang W.F."/>
            <person name="Lam T.T."/>
            <person name="Chang Q.C."/>
            <person name="Ding S.J."/>
            <person name="Wang X.J."/>
            <person name="Zhu J.G."/>
            <person name="Ruan X.D."/>
            <person name="Zhao L."/>
            <person name="Wei J.T."/>
            <person name="Ye R.Z."/>
            <person name="Que T.C."/>
            <person name="Du C.H."/>
            <person name="Zhou Y.H."/>
            <person name="Cheng J.X."/>
            <person name="Dai P.F."/>
            <person name="Guo W.B."/>
            <person name="Han X.H."/>
            <person name="Huang E.J."/>
            <person name="Li L.F."/>
            <person name="Wei W."/>
            <person name="Gao Y.C."/>
            <person name="Liu J.Z."/>
            <person name="Shao H.Z."/>
            <person name="Wang X."/>
            <person name="Wang C.C."/>
            <person name="Yang T.C."/>
            <person name="Huo Q.B."/>
            <person name="Li W."/>
            <person name="Chen H.Y."/>
            <person name="Chen S.E."/>
            <person name="Zhou L.G."/>
            <person name="Ni X.B."/>
            <person name="Tian J.H."/>
            <person name="Sheng Y."/>
            <person name="Liu T."/>
            <person name="Pan Y.S."/>
            <person name="Xia L.Y."/>
            <person name="Li J."/>
            <person name="Zhao F."/>
            <person name="Cao W.C."/>
        </authorList>
    </citation>
    <scope>NUCLEOTIDE SEQUENCE [LARGE SCALE GENOMIC DNA]</scope>
    <source>
        <strain evidence="4">HaeL-2018</strain>
    </source>
</reference>
<dbReference type="GO" id="GO:0042277">
    <property type="term" value="F:peptide binding"/>
    <property type="evidence" value="ECO:0007669"/>
    <property type="project" value="TreeGrafter"/>
</dbReference>
<dbReference type="GO" id="GO:0070006">
    <property type="term" value="F:metalloaminopeptidase activity"/>
    <property type="evidence" value="ECO:0007669"/>
    <property type="project" value="TreeGrafter"/>
</dbReference>
<dbReference type="GO" id="GO:0005737">
    <property type="term" value="C:cytoplasm"/>
    <property type="evidence" value="ECO:0007669"/>
    <property type="project" value="TreeGrafter"/>
</dbReference>
<dbReference type="InterPro" id="IPR050344">
    <property type="entry name" value="Peptidase_M1_aminopeptidases"/>
</dbReference>
<dbReference type="Pfam" id="PF11838">
    <property type="entry name" value="ERAP1_C"/>
    <property type="match status" value="1"/>
</dbReference>
<evidence type="ECO:0000259" key="3">
    <source>
        <dbReference type="Pfam" id="PF11838"/>
    </source>
</evidence>
<dbReference type="GO" id="GO:0008270">
    <property type="term" value="F:zinc ion binding"/>
    <property type="evidence" value="ECO:0007669"/>
    <property type="project" value="TreeGrafter"/>
</dbReference>
<name>A0A9J6G7S0_HAELO</name>
<dbReference type="OMA" id="APNAHFD"/>
<dbReference type="PANTHER" id="PTHR11533">
    <property type="entry name" value="PROTEASE M1 ZINC METALLOPROTEASE"/>
    <property type="match status" value="1"/>
</dbReference>
<organism evidence="4 5">
    <name type="scientific">Haemaphysalis longicornis</name>
    <name type="common">Bush tick</name>
    <dbReference type="NCBI Taxonomy" id="44386"/>
    <lineage>
        <taxon>Eukaryota</taxon>
        <taxon>Metazoa</taxon>
        <taxon>Ecdysozoa</taxon>
        <taxon>Arthropoda</taxon>
        <taxon>Chelicerata</taxon>
        <taxon>Arachnida</taxon>
        <taxon>Acari</taxon>
        <taxon>Parasitiformes</taxon>
        <taxon>Ixodida</taxon>
        <taxon>Ixodoidea</taxon>
        <taxon>Ixodidae</taxon>
        <taxon>Haemaphysalinae</taxon>
        <taxon>Haemaphysalis</taxon>
    </lineage>
</organism>
<evidence type="ECO:0000256" key="1">
    <source>
        <dbReference type="ARBA" id="ARBA00010136"/>
    </source>
</evidence>
<evidence type="ECO:0000313" key="4">
    <source>
        <dbReference type="EMBL" id="KAH9370576.1"/>
    </source>
</evidence>
<evidence type="ECO:0000256" key="2">
    <source>
        <dbReference type="SAM" id="MobiDB-lite"/>
    </source>
</evidence>
<sequence length="536" mass="59847">MGNVTARPRVGYPRGSDTGLPVDVRAPFVTLKLAWRLEPSAEYRLSASFRGKFRHGDHHKWPPGVYREALDSYATVTTYVDQPHVAAFFPSLQSAKLRSIFSLSVVKPKASFAALSSWDLLKDVQGPDGGTYSIFEKTPPIALHHVAVAVTDLPKETDGFTTLRAHPKNMGRLRHLLEFSTNIVELAAEATGTSFPNRGLDLVAVHRFPRACHASWKLVVVRTGTFKATGSGGSHTNLGRPYLRLSIELLSTWFGGMVSVNPWLDKGLALLYAIKVLKLAKPQWLLDDILHLYRFVARTSVNLGPTHEKVLYDYELPISAVSLLSMFRFAAGHDSFKAATTVLLKNAMQQDPVEDDFWEHLRTSSSMEPLADYAKVWRHQTGYPLLTVTRENSETVQVTQEPFRDPGGQDMRNRSTRATQVPLQPPSPQAVWPVPITLKYASEPTRMDVTAVVWMTTSEVTLKAPNAHFDDWVLLNVGNEGLYRVEYDDSNWRHLIRQLCNDSSVIPVANRAQILDDLFHLALSGYRQALSGARLG</sequence>